<dbReference type="Proteomes" id="UP000886653">
    <property type="component" value="Unassembled WGS sequence"/>
</dbReference>
<name>A0A9P6NDT8_9BASI</name>
<dbReference type="PANTHER" id="PTHR10048:SF15">
    <property type="entry name" value="PHOSPHATIDYLINOSITOL 4-KINASE ALPHA"/>
    <property type="match status" value="1"/>
</dbReference>
<dbReference type="CDD" id="cd05167">
    <property type="entry name" value="PI4Kc_III_alpha"/>
    <property type="match status" value="1"/>
</dbReference>
<dbReference type="InterPro" id="IPR018936">
    <property type="entry name" value="PI3/4_kinase_CS"/>
</dbReference>
<dbReference type="SMART" id="SM00146">
    <property type="entry name" value="PI3Kc"/>
    <property type="match status" value="1"/>
</dbReference>
<evidence type="ECO:0000256" key="1">
    <source>
        <dbReference type="ARBA" id="ARBA00001686"/>
    </source>
</evidence>
<dbReference type="GO" id="GO:0004430">
    <property type="term" value="F:1-phosphatidylinositol 4-kinase activity"/>
    <property type="evidence" value="ECO:0007669"/>
    <property type="project" value="UniProtKB-EC"/>
</dbReference>
<dbReference type="SUPFAM" id="SSF56112">
    <property type="entry name" value="Protein kinase-like (PK-like)"/>
    <property type="match status" value="1"/>
</dbReference>
<evidence type="ECO:0000256" key="3">
    <source>
        <dbReference type="ARBA" id="ARBA00012169"/>
    </source>
</evidence>
<organism evidence="10 11">
    <name type="scientific">Cronartium quercuum f. sp. fusiforme G11</name>
    <dbReference type="NCBI Taxonomy" id="708437"/>
    <lineage>
        <taxon>Eukaryota</taxon>
        <taxon>Fungi</taxon>
        <taxon>Dikarya</taxon>
        <taxon>Basidiomycota</taxon>
        <taxon>Pucciniomycotina</taxon>
        <taxon>Pucciniomycetes</taxon>
        <taxon>Pucciniales</taxon>
        <taxon>Coleosporiaceae</taxon>
        <taxon>Cronartium</taxon>
    </lineage>
</organism>
<dbReference type="FunFam" id="1.25.40.70:FF:000011">
    <property type="entry name" value="Phosphatidylinositol 4-kinase alpha"/>
    <property type="match status" value="1"/>
</dbReference>
<dbReference type="SMART" id="SM00145">
    <property type="entry name" value="PI3Ka"/>
    <property type="match status" value="1"/>
</dbReference>
<dbReference type="InterPro" id="IPR011009">
    <property type="entry name" value="Kinase-like_dom_sf"/>
</dbReference>
<sequence>MVVHALLQQCRTVLQQCLISQDCQPAVENCEENGQCGWNTLTQSASQRRGQASELPQIEAVGTRATSLFREYCDLYGDSPGTDEPEVYLTEIMCESIKLATISNLIMDVINEETLNQLFQLHADEAIIFHPLVQATATDSLIIFARNYPSAVTRISDNLRQYIASPLPPPDVTVNDNDLEPSYSLVAAAHGLTVCVELIDSPDFTKTTTHALLNLINTSDAEINNTSGSTLGINEIDRRASYIAAQTTHQATSPESAQLISINCLQALVILLKELDQVNLTSELMAMLLLRIKGATPSLEAVILAGIAELAIHAHLQSFKDAISTFSSINKNIPLQPPEVSTDSVIRSGIYRAQINLSKTLASRDHLCELYLEELLTLFIEKGQHIQSTHTALPKFSQLVNHLGVLILAIGNLLQTTSTYDPRQTTSSKISELFRNFWYICVLFGFLSSPPASRATSETPSVFPDWLSSSLRKIATKSPTLTHRTPIDYLTTQLDYNPILKFPDAVEQGKKQELANLIPSHSGQIKGFTFIQTIFLLTVARLEIFRAEDCRASNVLEYLRHVHPDEIDANNLFGCLVTISEKVLSTFISSFQQRVIRHSEVPHVHREIPEILKFTCHHSSKIRAIALRYCQDLIIAFPTLLCKFETVRDMLELLSLLRQACEGEYSDEYTPVYTFHSESANLTIELTDDYTVRQETLSDLNKSIGHWLSMAIARAPLEMQSIFQRYLDGVSSQHVIRSIGQVEMGKSVALELAKTLPPTSALSHLPSWGNWKADLANDVARSFSNRMFYNGEATHLASLPEEELKASRVALQDQLNDINQQVTAGQKKMSIEDLSKVLYKAGSHVLANPKPDLDFLAHIVNIPIRVFTPLSVALGLELWTWLIDVKPEVEIKLMTDVINMWAWTLRRRKGLFSSALNLTNPLNQPIQLIATDRDEMHHQHNTAKRTLKPHHILLDFLSSRFQAARYQNRNLVLATMRLLKKSFANVEKWSTHPLSRELRARLLIFGFSICQGSRMEETIEHLLREVCYRAAFNWFNFTPSFSFASNRIQHESELRLLQDLLAMVTVDVPVNSYHLTSLDPGTRIHRLPGRSNAAAATLRHSDRNQLLQLLLENEIVRLTAWQNPLSDTKRGRSIEPTLAKATGEIRWRQMVQTAWSIDPQLMLRLVERFKFPYIEAEVGALVKKFPNQARNVPEALNYFVGQGFDMSIVPNIHHILYWKKTPVVTALSYFLPQYDNDPILLQYAMRVLEEHPVEVTFFYIPQVVQALRTDSLGYVERFICETARVSQLFCHQIIWNMKANTFRGDDAVEPDPLKPTLDRIIQNIVDSLSGDAKQFYETEFKFFDEVTGISKTLRDYLKKDKAEKKAKIAEELAKIKLAEGVYLPSNPDGVVIDIDRSSGRPLQSHAKTPFMATFKVHRQKTIHTEDQSDQTGEGIDLKLEVDTWQAAIFKVGDDCRQDVLALQLIAIHKTIYETMCLDLHLVPYRVTATAPGCGVIDVIPDATSRDEMGRAKINDLQSFFIGKFGPVESEAYQRARMNFIRSMAAYSVMCYLIQIKDRHNGNIMIDGEGHITHIDFGFLFDIGPGGIKFEPNSFKLTGEMIVMMGGQHSAGFKAFQELVVKAFLIARPFAKEIVMCVKLMSETQLPSFKGESTMVKLMERFKPHLSEREATVYIQGVIANAKQNGLSLLYDEFQWMTNEIPYTQRDWIARAH</sequence>
<gene>
    <name evidence="10" type="ORF">CROQUDRAFT_46568</name>
</gene>
<evidence type="ECO:0000256" key="6">
    <source>
        <dbReference type="ARBA" id="ARBA00022777"/>
    </source>
</evidence>
<dbReference type="PROSITE" id="PS51545">
    <property type="entry name" value="PIK_HELICAL"/>
    <property type="match status" value="1"/>
</dbReference>
<dbReference type="GO" id="GO:0005524">
    <property type="term" value="F:ATP binding"/>
    <property type="evidence" value="ECO:0007669"/>
    <property type="project" value="UniProtKB-KW"/>
</dbReference>
<dbReference type="GO" id="GO:0005886">
    <property type="term" value="C:plasma membrane"/>
    <property type="evidence" value="ECO:0007669"/>
    <property type="project" value="TreeGrafter"/>
</dbReference>
<dbReference type="EC" id="2.7.1.67" evidence="3"/>
<dbReference type="PROSITE" id="PS00915">
    <property type="entry name" value="PI3_4_KINASE_1"/>
    <property type="match status" value="1"/>
</dbReference>
<dbReference type="InterPro" id="IPR042236">
    <property type="entry name" value="PI3K_accessory_sf"/>
</dbReference>
<evidence type="ECO:0000256" key="4">
    <source>
        <dbReference type="ARBA" id="ARBA00022679"/>
    </source>
</evidence>
<dbReference type="InterPro" id="IPR045495">
    <property type="entry name" value="PI4K_N"/>
</dbReference>
<dbReference type="PROSITE" id="PS00916">
    <property type="entry name" value="PI3_4_KINASE_2"/>
    <property type="match status" value="1"/>
</dbReference>
<dbReference type="PROSITE" id="PS50290">
    <property type="entry name" value="PI3_4_KINASE_3"/>
    <property type="match status" value="1"/>
</dbReference>
<dbReference type="Pfam" id="PF00613">
    <property type="entry name" value="PI3Ka"/>
    <property type="match status" value="1"/>
</dbReference>
<feature type="domain" description="PIK helical" evidence="9">
    <location>
        <begin position="1137"/>
        <end position="1323"/>
    </location>
</feature>
<protein>
    <recommendedName>
        <fullName evidence="3">1-phosphatidylinositol 4-kinase</fullName>
        <ecNumber evidence="3">2.7.1.67</ecNumber>
    </recommendedName>
</protein>
<proteinExistence type="inferred from homology"/>
<comment type="caution">
    <text evidence="10">The sequence shown here is derived from an EMBL/GenBank/DDBJ whole genome shotgun (WGS) entry which is preliminary data.</text>
</comment>
<evidence type="ECO:0000256" key="5">
    <source>
        <dbReference type="ARBA" id="ARBA00022741"/>
    </source>
</evidence>
<dbReference type="GO" id="GO:0005737">
    <property type="term" value="C:cytoplasm"/>
    <property type="evidence" value="ECO:0007669"/>
    <property type="project" value="TreeGrafter"/>
</dbReference>
<reference evidence="10" key="1">
    <citation type="submission" date="2013-11" db="EMBL/GenBank/DDBJ databases">
        <title>Genome sequence of the fusiform rust pathogen reveals effectors for host alternation and coevolution with pine.</title>
        <authorList>
            <consortium name="DOE Joint Genome Institute"/>
            <person name="Smith K."/>
            <person name="Pendleton A."/>
            <person name="Kubisiak T."/>
            <person name="Anderson C."/>
            <person name="Salamov A."/>
            <person name="Aerts A."/>
            <person name="Riley R."/>
            <person name="Clum A."/>
            <person name="Lindquist E."/>
            <person name="Ence D."/>
            <person name="Campbell M."/>
            <person name="Kronenberg Z."/>
            <person name="Feau N."/>
            <person name="Dhillon B."/>
            <person name="Hamelin R."/>
            <person name="Burleigh J."/>
            <person name="Smith J."/>
            <person name="Yandell M."/>
            <person name="Nelson C."/>
            <person name="Grigoriev I."/>
            <person name="Davis J."/>
        </authorList>
    </citation>
    <scope>NUCLEOTIDE SEQUENCE</scope>
    <source>
        <strain evidence="10">G11</strain>
    </source>
</reference>
<dbReference type="FunFam" id="1.10.1070.11:FF:000012">
    <property type="entry name" value="Phosphatidylinositol 4-kinase alpha 1"/>
    <property type="match status" value="1"/>
</dbReference>
<evidence type="ECO:0000256" key="2">
    <source>
        <dbReference type="ARBA" id="ARBA00006209"/>
    </source>
</evidence>
<accession>A0A9P6NDT8</accession>
<comment type="similarity">
    <text evidence="2">Belongs to the PI3/PI4-kinase family. Type III PI4K subfamily.</text>
</comment>
<dbReference type="Gene3D" id="3.30.1010.10">
    <property type="entry name" value="Phosphatidylinositol 3-kinase Catalytic Subunit, Chain A, domain 4"/>
    <property type="match status" value="1"/>
</dbReference>
<keyword evidence="11" id="KW-1185">Reference proteome</keyword>
<dbReference type="InterPro" id="IPR016024">
    <property type="entry name" value="ARM-type_fold"/>
</dbReference>
<comment type="catalytic activity">
    <reaction evidence="1">
        <text>a 1,2-diacyl-sn-glycero-3-phospho-(1D-myo-inositol) + ATP = a 1,2-diacyl-sn-glycero-3-phospho-(1D-myo-inositol 4-phosphate) + ADP + H(+)</text>
        <dbReference type="Rhea" id="RHEA:19877"/>
        <dbReference type="ChEBI" id="CHEBI:15378"/>
        <dbReference type="ChEBI" id="CHEBI:30616"/>
        <dbReference type="ChEBI" id="CHEBI:57880"/>
        <dbReference type="ChEBI" id="CHEBI:58178"/>
        <dbReference type="ChEBI" id="CHEBI:456216"/>
        <dbReference type="EC" id="2.7.1.67"/>
    </reaction>
</comment>
<dbReference type="InterPro" id="IPR000403">
    <property type="entry name" value="PI3/4_kinase_cat_dom"/>
</dbReference>
<dbReference type="InterPro" id="IPR015433">
    <property type="entry name" value="PI3/4_kinase"/>
</dbReference>
<evidence type="ECO:0000256" key="7">
    <source>
        <dbReference type="ARBA" id="ARBA00022840"/>
    </source>
</evidence>
<dbReference type="EMBL" id="MU167286">
    <property type="protein sequence ID" value="KAG0144911.1"/>
    <property type="molecule type" value="Genomic_DNA"/>
</dbReference>
<keyword evidence="6" id="KW-0418">Kinase</keyword>
<dbReference type="Gene3D" id="1.25.40.70">
    <property type="entry name" value="Phosphatidylinositol 3-kinase, accessory domain (PIK)"/>
    <property type="match status" value="1"/>
</dbReference>
<evidence type="ECO:0000259" key="8">
    <source>
        <dbReference type="PROSITE" id="PS50290"/>
    </source>
</evidence>
<dbReference type="Pfam" id="PF00454">
    <property type="entry name" value="PI3_PI4_kinase"/>
    <property type="match status" value="1"/>
</dbReference>
<dbReference type="FunFam" id="3.30.1010.10:FF:000014">
    <property type="entry name" value="Phosphatidylinositol 4-kinase STT4"/>
    <property type="match status" value="1"/>
</dbReference>
<feature type="domain" description="PI3K/PI4K catalytic" evidence="8">
    <location>
        <begin position="1423"/>
        <end position="1686"/>
    </location>
</feature>
<evidence type="ECO:0000259" key="9">
    <source>
        <dbReference type="PROSITE" id="PS51545"/>
    </source>
</evidence>
<dbReference type="Pfam" id="PF19274">
    <property type="entry name" value="PI4K_N"/>
    <property type="match status" value="2"/>
</dbReference>
<dbReference type="OrthoDB" id="10264149at2759"/>
<dbReference type="SUPFAM" id="SSF48371">
    <property type="entry name" value="ARM repeat"/>
    <property type="match status" value="2"/>
</dbReference>
<dbReference type="GO" id="GO:0046854">
    <property type="term" value="P:phosphatidylinositol phosphate biosynthetic process"/>
    <property type="evidence" value="ECO:0007669"/>
    <property type="project" value="InterPro"/>
</dbReference>
<dbReference type="InterPro" id="IPR036940">
    <property type="entry name" value="PI3/4_kinase_cat_sf"/>
</dbReference>
<dbReference type="InterPro" id="IPR001263">
    <property type="entry name" value="PI3K_accessory_dom"/>
</dbReference>
<dbReference type="GO" id="GO:0048015">
    <property type="term" value="P:phosphatidylinositol-mediated signaling"/>
    <property type="evidence" value="ECO:0007669"/>
    <property type="project" value="TreeGrafter"/>
</dbReference>
<evidence type="ECO:0000313" key="11">
    <source>
        <dbReference type="Proteomes" id="UP000886653"/>
    </source>
</evidence>
<keyword evidence="4" id="KW-0808">Transferase</keyword>
<dbReference type="PANTHER" id="PTHR10048">
    <property type="entry name" value="PHOSPHATIDYLINOSITOL KINASE"/>
    <property type="match status" value="1"/>
</dbReference>
<keyword evidence="5" id="KW-0547">Nucleotide-binding</keyword>
<evidence type="ECO:0000313" key="10">
    <source>
        <dbReference type="EMBL" id="KAG0144911.1"/>
    </source>
</evidence>
<dbReference type="Gene3D" id="1.10.1070.11">
    <property type="entry name" value="Phosphatidylinositol 3-/4-kinase, catalytic domain"/>
    <property type="match status" value="1"/>
</dbReference>
<keyword evidence="7" id="KW-0067">ATP-binding</keyword>